<accession>E4PT16</accession>
<keyword evidence="11" id="KW-1185">Reference proteome</keyword>
<dbReference type="PANTHER" id="PTHR33175">
    <property type="entry name" value="DNA-BINDING PROTEIN HU"/>
    <property type="match status" value="1"/>
</dbReference>
<comment type="subunit">
    <text evidence="2">Homodimer.</text>
</comment>
<dbReference type="OrthoDB" id="9799835at2"/>
<dbReference type="HOGENOM" id="CLU_105066_3_0_14"/>
<dbReference type="GO" id="GO:0003677">
    <property type="term" value="F:DNA binding"/>
    <property type="evidence" value="ECO:0007669"/>
    <property type="project" value="UniProtKB-KW"/>
</dbReference>
<evidence type="ECO:0000256" key="5">
    <source>
        <dbReference type="ARBA" id="ARBA00022921"/>
    </source>
</evidence>
<evidence type="ECO:0000256" key="3">
    <source>
        <dbReference type="ARBA" id="ARBA00016145"/>
    </source>
</evidence>
<evidence type="ECO:0000256" key="6">
    <source>
        <dbReference type="ARBA" id="ARBA00033120"/>
    </source>
</evidence>
<dbReference type="InterPro" id="IPR000119">
    <property type="entry name" value="Hist_DNA-bd"/>
</dbReference>
<organism evidence="10 11">
    <name type="scientific">Mycoplasma leachii (strain DSM 21131 / NCTC 10133 / N29 / PG50)</name>
    <dbReference type="NCBI Taxonomy" id="880447"/>
    <lineage>
        <taxon>Bacteria</taxon>
        <taxon>Bacillati</taxon>
        <taxon>Mycoplasmatota</taxon>
        <taxon>Mollicutes</taxon>
        <taxon>Mycoplasmataceae</taxon>
        <taxon>Mycoplasma</taxon>
    </lineage>
</organism>
<proteinExistence type="inferred from homology"/>
<dbReference type="SMART" id="SM00411">
    <property type="entry name" value="BHL"/>
    <property type="match status" value="1"/>
</dbReference>
<reference evidence="11" key="1">
    <citation type="submission" date="2010-07" db="EMBL/GenBank/DDBJ databases">
        <title>Genome sequence of Mycoplasma leachii PG50 MU clone A8.</title>
        <authorList>
            <person name="Wise K."/>
            <person name="Calcutt M.J."/>
            <person name="Foecking M.F."/>
            <person name="Madupu R."/>
            <person name="DeBoy R.T."/>
            <person name="Roske K."/>
            <person name="Martin T.R."/>
            <person name="Hvinden M.L."/>
            <person name="Durkin A.S."/>
            <person name="Glass J."/>
            <person name="Methe B.A."/>
        </authorList>
    </citation>
    <scope>NUCLEOTIDE SEQUENCE [LARGE SCALE GENOMIC DNA]</scope>
    <source>
        <strain evidence="11">DSM 21131 / NCTC 10133 / N29 / PG50</strain>
    </source>
</reference>
<name>E4PT16_MYCLG</name>
<comment type="function">
    <text evidence="8">DNA-binding protein that plays a critical role in nucleoid compaction, genome replication and DNA replication and transcription. Binds to both ssDNA and dsDNA with a binding site covering about 15 nucleotides. Displays DNA-supercoiling activity only when associated with the viral DNA topoisomerase 2.</text>
</comment>
<dbReference type="GO" id="GO:0005829">
    <property type="term" value="C:cytosol"/>
    <property type="evidence" value="ECO:0007669"/>
    <property type="project" value="TreeGrafter"/>
</dbReference>
<dbReference type="CDD" id="cd13831">
    <property type="entry name" value="HU"/>
    <property type="match status" value="1"/>
</dbReference>
<dbReference type="KEGG" id="mlc:MSB_A0043"/>
<evidence type="ECO:0000256" key="1">
    <source>
        <dbReference type="ARBA" id="ARBA00004328"/>
    </source>
</evidence>
<evidence type="ECO:0000313" key="10">
    <source>
        <dbReference type="EMBL" id="ADR24137.1"/>
    </source>
</evidence>
<evidence type="ECO:0000313" key="11">
    <source>
        <dbReference type="Proteomes" id="UP000008712"/>
    </source>
</evidence>
<evidence type="ECO:0000256" key="8">
    <source>
        <dbReference type="ARBA" id="ARBA00046140"/>
    </source>
</evidence>
<dbReference type="RefSeq" id="WP_013447364.1">
    <property type="nucleotide sequence ID" value="NC_014751.1"/>
</dbReference>
<protein>
    <recommendedName>
        <fullName evidence="3">Viral histone-like protein</fullName>
    </recommendedName>
    <alternativeName>
        <fullName evidence="7">DNA-binding protein pA104R</fullName>
    </alternativeName>
    <alternativeName>
        <fullName evidence="6">pA104R</fullName>
    </alternativeName>
</protein>
<dbReference type="Proteomes" id="UP000008712">
    <property type="component" value="Chromosome"/>
</dbReference>
<evidence type="ECO:0000256" key="2">
    <source>
        <dbReference type="ARBA" id="ARBA00011738"/>
    </source>
</evidence>
<dbReference type="GO" id="GO:0006260">
    <property type="term" value="P:DNA replication"/>
    <property type="evidence" value="ECO:0007669"/>
    <property type="project" value="UniProtKB-KW"/>
</dbReference>
<reference evidence="10 11" key="2">
    <citation type="journal article" date="2012" name="J. Bacteriol.">
        <title>Complete Genome Sequences of Mycoplasma leachii Strain PG50T and the Pathogenic Mycoplasma mycoides subsp. mycoides Small Colony Biotype Strain Gladysdale.</title>
        <authorList>
            <person name="Wise K.S."/>
            <person name="Calcutt M.J."/>
            <person name="Foecking M.F."/>
            <person name="Madupu R."/>
            <person name="Deboy R.T."/>
            <person name="Roske K."/>
            <person name="Hvinden M.L."/>
            <person name="Martin T.R."/>
            <person name="Durkin A.S."/>
            <person name="Glass J.I."/>
            <person name="Methe B.A."/>
        </authorList>
    </citation>
    <scope>NUCLEOTIDE SEQUENCE [LARGE SCALE GENOMIC DNA]</scope>
    <source>
        <strain evidence="11">DSM 21131 / NCTC 10133 / N29 / PG50</strain>
    </source>
</reference>
<dbReference type="SUPFAM" id="SSF47729">
    <property type="entry name" value="IHF-like DNA-binding proteins"/>
    <property type="match status" value="1"/>
</dbReference>
<evidence type="ECO:0000256" key="4">
    <source>
        <dbReference type="ARBA" id="ARBA00022705"/>
    </source>
</evidence>
<keyword evidence="10" id="KW-0238">DNA-binding</keyword>
<dbReference type="Gene3D" id="4.10.520.10">
    <property type="entry name" value="IHF-like DNA-binding proteins"/>
    <property type="match status" value="1"/>
</dbReference>
<keyword evidence="5" id="KW-0426">Late protein</keyword>
<keyword evidence="4" id="KW-0235">DNA replication</keyword>
<evidence type="ECO:0000256" key="7">
    <source>
        <dbReference type="ARBA" id="ARBA00033227"/>
    </source>
</evidence>
<comment type="subcellular location">
    <subcellularLocation>
        <location evidence="1">Virion</location>
    </subcellularLocation>
</comment>
<gene>
    <name evidence="10" type="primary">hup_1</name>
    <name evidence="10" type="ordered locus">MSB_A0043</name>
</gene>
<dbReference type="PRINTS" id="PR01727">
    <property type="entry name" value="DNABINDINGHU"/>
</dbReference>
<dbReference type="eggNOG" id="COG0776">
    <property type="taxonomic scope" value="Bacteria"/>
</dbReference>
<dbReference type="Pfam" id="PF00216">
    <property type="entry name" value="Bac_DNA_binding"/>
    <property type="match status" value="1"/>
</dbReference>
<dbReference type="InterPro" id="IPR010992">
    <property type="entry name" value="IHF-like_DNA-bd_dom_sf"/>
</dbReference>
<dbReference type="PANTHER" id="PTHR33175:SF13">
    <property type="entry name" value="HISTONE-LIKE PROTEIN"/>
    <property type="match status" value="1"/>
</dbReference>
<dbReference type="EMBL" id="CP002108">
    <property type="protein sequence ID" value="ADR24137.1"/>
    <property type="molecule type" value="Genomic_DNA"/>
</dbReference>
<dbReference type="AlphaFoldDB" id="E4PT16"/>
<dbReference type="GO" id="GO:0030527">
    <property type="term" value="F:structural constituent of chromatin"/>
    <property type="evidence" value="ECO:0007669"/>
    <property type="project" value="InterPro"/>
</dbReference>
<evidence type="ECO:0000256" key="9">
    <source>
        <dbReference type="RuleBase" id="RU003939"/>
    </source>
</evidence>
<sequence>MNKKELISEIVLETEVSKKTVNSIFDKTFELIAKILIKDKEISIPDFGKFVVLQKDSRKGINPKTGEQIIIPASKTAKFKPAKKLKELLTEQ</sequence>
<comment type="similarity">
    <text evidence="9">Belongs to the bacterial histone-like protein family.</text>
</comment>